<dbReference type="InterPro" id="IPR049162">
    <property type="entry name" value="GH59_C"/>
</dbReference>
<feature type="compositionally biased region" description="Basic and acidic residues" evidence="6">
    <location>
        <begin position="778"/>
        <end position="787"/>
    </location>
</feature>
<dbReference type="Gene3D" id="2.60.120.560">
    <property type="entry name" value="Exo-inulinase, domain 1"/>
    <property type="match status" value="1"/>
</dbReference>
<dbReference type="PRINTS" id="PR00850">
    <property type="entry name" value="GLHYDRLASE59"/>
</dbReference>
<evidence type="ECO:0000313" key="10">
    <source>
        <dbReference type="Proteomes" id="UP000268329"/>
    </source>
</evidence>
<evidence type="ECO:0000256" key="7">
    <source>
        <dbReference type="SAM" id="SignalP"/>
    </source>
</evidence>
<dbReference type="Proteomes" id="UP000268329">
    <property type="component" value="Chromosome"/>
</dbReference>
<dbReference type="EC" id="3.2.1.46" evidence="2"/>
<proteinExistence type="inferred from homology"/>
<dbReference type="SUPFAM" id="SSF50370">
    <property type="entry name" value="Ricin B-like lectins"/>
    <property type="match status" value="1"/>
</dbReference>
<dbReference type="PANTHER" id="PTHR15172:SF1">
    <property type="entry name" value="GALACTOCEREBROSIDASE"/>
    <property type="match status" value="1"/>
</dbReference>
<dbReference type="Gene3D" id="3.20.20.70">
    <property type="entry name" value="Aldolase class I"/>
    <property type="match status" value="1"/>
</dbReference>
<name>A0A3G2JNW9_9ACTN</name>
<dbReference type="InterPro" id="IPR017853">
    <property type="entry name" value="GH"/>
</dbReference>
<evidence type="ECO:0000256" key="3">
    <source>
        <dbReference type="ARBA" id="ARBA00022919"/>
    </source>
</evidence>
<dbReference type="InterPro" id="IPR013785">
    <property type="entry name" value="Aldolase_TIM"/>
</dbReference>
<dbReference type="KEGG" id="sdd:D9753_35965"/>
<dbReference type="GO" id="GO:0016020">
    <property type="term" value="C:membrane"/>
    <property type="evidence" value="ECO:0007669"/>
    <property type="project" value="GOC"/>
</dbReference>
<gene>
    <name evidence="9" type="ORF">D9753_35965</name>
</gene>
<dbReference type="SMART" id="SM00458">
    <property type="entry name" value="RICIN"/>
    <property type="match status" value="1"/>
</dbReference>
<dbReference type="PANTHER" id="PTHR15172">
    <property type="entry name" value="GALACTOCEREBROSIDASE"/>
    <property type="match status" value="1"/>
</dbReference>
<dbReference type="SUPFAM" id="SSF51445">
    <property type="entry name" value="(Trans)glycosidases"/>
    <property type="match status" value="1"/>
</dbReference>
<dbReference type="PROSITE" id="PS50231">
    <property type="entry name" value="RICIN_B_LECTIN"/>
    <property type="match status" value="1"/>
</dbReference>
<protein>
    <recommendedName>
        <fullName evidence="2">galactosylceramidase</fullName>
        <ecNumber evidence="2">3.2.1.46</ecNumber>
    </recommendedName>
    <alternativeName>
        <fullName evidence="5">Galactosylceramidase</fullName>
    </alternativeName>
</protein>
<dbReference type="InterPro" id="IPR000772">
    <property type="entry name" value="Ricin_B_lectin"/>
</dbReference>
<dbReference type="InterPro" id="IPR049161">
    <property type="entry name" value="GH59_cat"/>
</dbReference>
<dbReference type="Pfam" id="PF21708">
    <property type="entry name" value="Glyco_hydro_59_C"/>
    <property type="match status" value="1"/>
</dbReference>
<dbReference type="GO" id="GO:0004336">
    <property type="term" value="F:galactosylceramidase activity"/>
    <property type="evidence" value="ECO:0007669"/>
    <property type="project" value="UniProtKB-EC"/>
</dbReference>
<reference evidence="9 10" key="1">
    <citation type="submission" date="2018-10" db="EMBL/GenBank/DDBJ databases">
        <title>The genome of Streptomyces dangxiongensis Z022.</title>
        <authorList>
            <person name="Zhang B."/>
        </authorList>
    </citation>
    <scope>NUCLEOTIDE SEQUENCE [LARGE SCALE GENOMIC DNA]</scope>
    <source>
        <strain evidence="9 10">Z022</strain>
    </source>
</reference>
<evidence type="ECO:0000259" key="8">
    <source>
        <dbReference type="SMART" id="SM00458"/>
    </source>
</evidence>
<keyword evidence="7" id="KW-0732">Signal</keyword>
<dbReference type="OrthoDB" id="9806701at2"/>
<dbReference type="CDD" id="cd23418">
    <property type="entry name" value="beta-trefoil_Ricin_XLN-like"/>
    <property type="match status" value="1"/>
</dbReference>
<dbReference type="Pfam" id="PF02057">
    <property type="entry name" value="Glyco_hydro_59"/>
    <property type="match status" value="1"/>
</dbReference>
<keyword evidence="3" id="KW-0746">Sphingolipid metabolism</keyword>
<dbReference type="InterPro" id="IPR035992">
    <property type="entry name" value="Ricin_B-like_lectins"/>
</dbReference>
<dbReference type="GO" id="GO:0005764">
    <property type="term" value="C:lysosome"/>
    <property type="evidence" value="ECO:0007669"/>
    <property type="project" value="TreeGrafter"/>
</dbReference>
<keyword evidence="4" id="KW-0443">Lipid metabolism</keyword>
<evidence type="ECO:0000256" key="2">
    <source>
        <dbReference type="ARBA" id="ARBA00012657"/>
    </source>
</evidence>
<organism evidence="9 10">
    <name type="scientific">Streptomyces dangxiongensis</name>
    <dbReference type="NCBI Taxonomy" id="1442032"/>
    <lineage>
        <taxon>Bacteria</taxon>
        <taxon>Bacillati</taxon>
        <taxon>Actinomycetota</taxon>
        <taxon>Actinomycetes</taxon>
        <taxon>Kitasatosporales</taxon>
        <taxon>Streptomycetaceae</taxon>
        <taxon>Streptomyces</taxon>
    </lineage>
</organism>
<dbReference type="RefSeq" id="WP_121791472.1">
    <property type="nucleotide sequence ID" value="NZ_CP033073.1"/>
</dbReference>
<keyword evidence="10" id="KW-1185">Reference proteome</keyword>
<evidence type="ECO:0000256" key="6">
    <source>
        <dbReference type="SAM" id="MobiDB-lite"/>
    </source>
</evidence>
<dbReference type="Pfam" id="PF00652">
    <property type="entry name" value="Ricin_B_lectin"/>
    <property type="match status" value="1"/>
</dbReference>
<dbReference type="Gene3D" id="2.80.10.50">
    <property type="match status" value="1"/>
</dbReference>
<feature type="domain" description="Ricin B lectin" evidence="8">
    <location>
        <begin position="648"/>
        <end position="776"/>
    </location>
</feature>
<feature type="chain" id="PRO_5018182868" description="galactosylceramidase" evidence="7">
    <location>
        <begin position="22"/>
        <end position="787"/>
    </location>
</feature>
<dbReference type="EMBL" id="CP033073">
    <property type="protein sequence ID" value="AYN44063.1"/>
    <property type="molecule type" value="Genomic_DNA"/>
</dbReference>
<sequence>MVCALILAMMGAVLTAVPAQAATAITLDGTSAGRTYDGVGAISGGGGNSRLLIDYPEPQRSRILDYLFKPGYGAALQILKAEIGGDTNSTSGAEPSIEHTAGTVNCDRGYEWWLMKQAVARNPAIKLYGLAWGAPGWIGGGNFWSKDMTDYLLSWLGCAKSHGLAISYLGGWNERGYSTSWYESLRSALNANGYSSIKIVGSDGDWSVADDMVKDSAFAASVDIVGSHYPCGWLTPQTSCPSTANALSTGKQLWASENGSQDYNGGAAAMARANNRDYIDGRMTATINWPVIGAMTPNLPFPTAGLAVANQPWSGAYSVGQSLWVTAQTTQFTSPGWRYLDRSTGYIGGSSANGSYVTLKSTDNTDYSTVIETTQASAAQTLDFTVTGGLSTSTVHVWSTNVNSTDPATAMVHVTDITPTGGAYSLTVQPGYVYSLTTTTGQGKGTAVSPAKGSLALPYTDSYDGYATGSEAKYVQDQQGAYEVVGCGGGRAGQCVRQMSAQAPITWASLSHPYALFGDVGWKDYQVSSDVLLENAGFTELIGRATWQHSFGPEGLDGYYLRVGSTGSWSILRNDTDDKFVTLASGTVAALGTDSWHNLRLGFYGNTITGWIDGVKVGSVNDSTYGTGQAGYGNSQGETGQFDNLSIGSTTKIVGVGSGRCLDVPGFNQTDGTLTQIWDCNAGANQQWTLTSAKELRVYGHKCLDAKGHGTADGTAVQIWSCNGGPNQQWTVNSNGSLVGVESGRCLDVIKGGTADSTGLQLWSCSGGTNQQWTRTLSEPRRGSGPR</sequence>
<evidence type="ECO:0000256" key="4">
    <source>
        <dbReference type="ARBA" id="ARBA00022963"/>
    </source>
</evidence>
<dbReference type="GO" id="GO:0006683">
    <property type="term" value="P:galactosylceramide catabolic process"/>
    <property type="evidence" value="ECO:0007669"/>
    <property type="project" value="InterPro"/>
</dbReference>
<comment type="similarity">
    <text evidence="1">Belongs to the glycosyl hydrolase 59 family.</text>
</comment>
<accession>A0A3G2JNW9</accession>
<dbReference type="Gene3D" id="3.20.20.80">
    <property type="entry name" value="Glycosidases"/>
    <property type="match status" value="1"/>
</dbReference>
<evidence type="ECO:0000256" key="1">
    <source>
        <dbReference type="ARBA" id="ARBA00005637"/>
    </source>
</evidence>
<feature type="compositionally biased region" description="Polar residues" evidence="6">
    <location>
        <begin position="767"/>
        <end position="777"/>
    </location>
</feature>
<dbReference type="InterPro" id="IPR001286">
    <property type="entry name" value="Glyco_hydro_59"/>
</dbReference>
<keyword evidence="4" id="KW-0442">Lipid degradation</keyword>
<evidence type="ECO:0000256" key="5">
    <source>
        <dbReference type="ARBA" id="ARBA00033098"/>
    </source>
</evidence>
<feature type="signal peptide" evidence="7">
    <location>
        <begin position="1"/>
        <end position="21"/>
    </location>
</feature>
<dbReference type="AlphaFoldDB" id="A0A3G2JNW9"/>
<feature type="region of interest" description="Disordered" evidence="6">
    <location>
        <begin position="767"/>
        <end position="787"/>
    </location>
</feature>
<evidence type="ECO:0000313" key="9">
    <source>
        <dbReference type="EMBL" id="AYN44063.1"/>
    </source>
</evidence>